<evidence type="ECO:0000256" key="5">
    <source>
        <dbReference type="ARBA" id="ARBA00023027"/>
    </source>
</evidence>
<organism evidence="9 10">
    <name type="scientific">Actinopolymorpha pittospori</name>
    <dbReference type="NCBI Taxonomy" id="648752"/>
    <lineage>
        <taxon>Bacteria</taxon>
        <taxon>Bacillati</taxon>
        <taxon>Actinomycetota</taxon>
        <taxon>Actinomycetes</taxon>
        <taxon>Propionibacteriales</taxon>
        <taxon>Actinopolymorphaceae</taxon>
        <taxon>Actinopolymorpha</taxon>
    </lineage>
</organism>
<comment type="similarity">
    <text evidence="1 6 7">Belongs to the complex I 49 kDa subunit family.</text>
</comment>
<comment type="function">
    <text evidence="6">NDH-1 shuttles electrons from NADH, via FMN and iron-sulfur (Fe-S) centers, to quinones in the respiratory chain. The immediate electron acceptor for the enzyme in this species is believed to be a menaquinone. Couples the redox reaction to proton translocation (for every two electrons transferred, four hydrogen ions are translocated across the cytoplasmic membrane), and thus conserves the redox energy in a proton gradient.</text>
</comment>
<gene>
    <name evidence="6" type="primary">nuoD</name>
    <name evidence="9" type="ORF">HEB94_003614</name>
</gene>
<keyword evidence="10" id="KW-1185">Reference proteome</keyword>
<proteinExistence type="inferred from homology"/>
<evidence type="ECO:0000256" key="3">
    <source>
        <dbReference type="ARBA" id="ARBA00022719"/>
    </source>
</evidence>
<dbReference type="SUPFAM" id="SSF56762">
    <property type="entry name" value="HydB/Nqo4-like"/>
    <property type="match status" value="1"/>
</dbReference>
<dbReference type="PROSITE" id="PS00535">
    <property type="entry name" value="COMPLEX1_49K"/>
    <property type="match status" value="1"/>
</dbReference>
<comment type="subunit">
    <text evidence="6">NDH-1 is composed of 14 different subunits. Subunits NuoB, C, D, E, F, and G constitute the peripheral sector of the complex.</text>
</comment>
<evidence type="ECO:0000256" key="4">
    <source>
        <dbReference type="ARBA" id="ARBA00022967"/>
    </source>
</evidence>
<dbReference type="PANTHER" id="PTHR11993:SF10">
    <property type="entry name" value="NADH DEHYDROGENASE [UBIQUINONE] IRON-SULFUR PROTEIN 2, MITOCHONDRIAL"/>
    <property type="match status" value="1"/>
</dbReference>
<dbReference type="InterPro" id="IPR029014">
    <property type="entry name" value="NiFe-Hase_large"/>
</dbReference>
<comment type="subcellular location">
    <subcellularLocation>
        <location evidence="6">Cell membrane</location>
        <topology evidence="6">Peripheral membrane protein</topology>
        <orientation evidence="6">Cytoplasmic side</orientation>
    </subcellularLocation>
</comment>
<evidence type="ECO:0000256" key="7">
    <source>
        <dbReference type="RuleBase" id="RU003685"/>
    </source>
</evidence>
<feature type="domain" description="NADH-quinone oxidoreductase subunit D" evidence="8">
    <location>
        <begin position="328"/>
        <end position="402"/>
    </location>
</feature>
<keyword evidence="6" id="KW-1003">Cell membrane</keyword>
<sequence length="402" mass="44194">MTTERIVSLGAGAAGLAGSPGSYERGGGGELATEDMILNIGPQHPATHGVLRLRITLDGERIITCEPVVGYMHRGAEKLFEVRDYRQIIMLANRHDWLSAFANELGVVLAVERMTGIEVPVRAVWARTLLAELNRVLNHLMFLGSYPLEVGAITPIFYAFRERETLQQVMEEVSGGRMHYMFNRVGGLKEDLPAGWLDRVSAAIDAVRRRLPELEDLIFGNEIFRARTRGVGVLSPELVHAYGISGPIARASGVNLDLRRDEPYLGYGELFGPGGPGRVVTRTEGDSFARFDVLREQVHVSLDLAEACLERLRSLPAGPINVRLPKILKAPEGQTYAWTESPLGLNGYYLVSRGEKTPWRLKLRSASFNNIAVLPELVPGCVVADLVAILGSLFFVVGDIDK</sequence>
<dbReference type="InterPro" id="IPR022885">
    <property type="entry name" value="NDH1_su_D/H"/>
</dbReference>
<dbReference type="Gene3D" id="1.10.645.10">
    <property type="entry name" value="Cytochrome-c3 Hydrogenase, chain B"/>
    <property type="match status" value="1"/>
</dbReference>
<dbReference type="AlphaFoldDB" id="A0A927RJ17"/>
<dbReference type="InterPro" id="IPR014029">
    <property type="entry name" value="NADH_UbQ_OxRdtase_49kDa_CS"/>
</dbReference>
<evidence type="ECO:0000256" key="2">
    <source>
        <dbReference type="ARBA" id="ARBA00022448"/>
    </source>
</evidence>
<dbReference type="EC" id="7.1.1.-" evidence="6"/>
<evidence type="ECO:0000313" key="10">
    <source>
        <dbReference type="Proteomes" id="UP000638648"/>
    </source>
</evidence>
<dbReference type="RefSeq" id="WP_337917743.1">
    <property type="nucleotide sequence ID" value="NZ_BAABJL010000109.1"/>
</dbReference>
<keyword evidence="3 6" id="KW-0874">Quinone</keyword>
<comment type="caution">
    <text evidence="9">The sequence shown here is derived from an EMBL/GenBank/DDBJ whole genome shotgun (WGS) entry which is preliminary data.</text>
</comment>
<dbReference type="GO" id="GO:0005886">
    <property type="term" value="C:plasma membrane"/>
    <property type="evidence" value="ECO:0007669"/>
    <property type="project" value="UniProtKB-SubCell"/>
</dbReference>
<dbReference type="GO" id="GO:0050136">
    <property type="term" value="F:NADH dehydrogenase (quinone) (non-electrogenic) activity"/>
    <property type="evidence" value="ECO:0007669"/>
    <property type="project" value="UniProtKB-UniRule"/>
</dbReference>
<reference evidence="9" key="1">
    <citation type="submission" date="2020-10" db="EMBL/GenBank/DDBJ databases">
        <title>Sequencing the genomes of 1000 actinobacteria strains.</title>
        <authorList>
            <person name="Klenk H.-P."/>
        </authorList>
    </citation>
    <scope>NUCLEOTIDE SEQUENCE</scope>
    <source>
        <strain evidence="9">DSM 45354</strain>
    </source>
</reference>
<dbReference type="HAMAP" id="MF_01358">
    <property type="entry name" value="NDH1_NuoD"/>
    <property type="match status" value="1"/>
</dbReference>
<comment type="catalytic activity">
    <reaction evidence="6">
        <text>a quinone + NADH + 5 H(+)(in) = a quinol + NAD(+) + 4 H(+)(out)</text>
        <dbReference type="Rhea" id="RHEA:57888"/>
        <dbReference type="ChEBI" id="CHEBI:15378"/>
        <dbReference type="ChEBI" id="CHEBI:24646"/>
        <dbReference type="ChEBI" id="CHEBI:57540"/>
        <dbReference type="ChEBI" id="CHEBI:57945"/>
        <dbReference type="ChEBI" id="CHEBI:132124"/>
    </reaction>
</comment>
<dbReference type="Pfam" id="PF00346">
    <property type="entry name" value="Complex1_49kDa"/>
    <property type="match status" value="2"/>
</dbReference>
<evidence type="ECO:0000313" key="9">
    <source>
        <dbReference type="EMBL" id="MBE1606766.1"/>
    </source>
</evidence>
<dbReference type="InterPro" id="IPR001135">
    <property type="entry name" value="NADH_Q_OxRdtase_suD"/>
</dbReference>
<name>A0A927RJ17_9ACTN</name>
<evidence type="ECO:0000256" key="6">
    <source>
        <dbReference type="HAMAP-Rule" id="MF_01358"/>
    </source>
</evidence>
<dbReference type="GO" id="GO:0048038">
    <property type="term" value="F:quinone binding"/>
    <property type="evidence" value="ECO:0007669"/>
    <property type="project" value="UniProtKB-KW"/>
</dbReference>
<dbReference type="EMBL" id="JADBEM010000001">
    <property type="protein sequence ID" value="MBE1606766.1"/>
    <property type="molecule type" value="Genomic_DNA"/>
</dbReference>
<dbReference type="PANTHER" id="PTHR11993">
    <property type="entry name" value="NADH-UBIQUINONE OXIDOREDUCTASE 49 KDA SUBUNIT"/>
    <property type="match status" value="1"/>
</dbReference>
<feature type="domain" description="NADH-quinone oxidoreductase subunit D" evidence="8">
    <location>
        <begin position="150"/>
        <end position="327"/>
    </location>
</feature>
<accession>A0A927RJ17</accession>
<keyword evidence="4 6" id="KW-1278">Translocase</keyword>
<keyword evidence="6" id="KW-0472">Membrane</keyword>
<keyword evidence="5 6" id="KW-0520">NAD</keyword>
<keyword evidence="2 6" id="KW-0813">Transport</keyword>
<evidence type="ECO:0000259" key="8">
    <source>
        <dbReference type="Pfam" id="PF00346"/>
    </source>
</evidence>
<protein>
    <recommendedName>
        <fullName evidence="6">NADH-quinone oxidoreductase subunit D</fullName>
        <ecNumber evidence="6">7.1.1.-</ecNumber>
    </recommendedName>
    <alternativeName>
        <fullName evidence="6">NADH dehydrogenase I subunit D</fullName>
    </alternativeName>
    <alternativeName>
        <fullName evidence="6">NDH-1 subunit D</fullName>
    </alternativeName>
</protein>
<dbReference type="GO" id="GO:0051287">
    <property type="term" value="F:NAD binding"/>
    <property type="evidence" value="ECO:0007669"/>
    <property type="project" value="InterPro"/>
</dbReference>
<evidence type="ECO:0000256" key="1">
    <source>
        <dbReference type="ARBA" id="ARBA00005769"/>
    </source>
</evidence>
<dbReference type="Proteomes" id="UP000638648">
    <property type="component" value="Unassembled WGS sequence"/>
</dbReference>